<reference evidence="6" key="1">
    <citation type="submission" date="2018-07" db="EMBL/GenBank/DDBJ databases">
        <authorList>
            <person name="Somerville V."/>
        </authorList>
    </citation>
    <scope>NUCLEOTIDE SEQUENCE</scope>
    <source>
        <strain evidence="6">NWC_2_2</strain>
    </source>
</reference>
<dbReference type="CDD" id="cd00002">
    <property type="entry name" value="YbaK_deacylase"/>
    <property type="match status" value="1"/>
</dbReference>
<dbReference type="GO" id="GO:0006412">
    <property type="term" value="P:translation"/>
    <property type="evidence" value="ECO:0007669"/>
    <property type="project" value="UniProtKB-KW"/>
</dbReference>
<protein>
    <recommendedName>
        <fullName evidence="4">Cys-tRNA(Pro)/Cys-tRNA(Cys) deacylase</fullName>
        <ecNumber evidence="4">4.2.-.-</ecNumber>
    </recommendedName>
</protein>
<dbReference type="AlphaFoldDB" id="A0A1L3JWC2"/>
<feature type="domain" description="YbaK/aminoacyl-tRNA synthetase-associated" evidence="5">
    <location>
        <begin position="51"/>
        <end position="158"/>
    </location>
</feature>
<dbReference type="RefSeq" id="WP_035164818.1">
    <property type="nucleotide sequence ID" value="NZ_BJLO01000005.1"/>
</dbReference>
<dbReference type="OrthoDB" id="9809296at2"/>
<dbReference type="PANTHER" id="PTHR30411:SF0">
    <property type="entry name" value="CYS-TRNA(PRO)_CYS-TRNA(CYS) DEACYLASE YBAK"/>
    <property type="match status" value="1"/>
</dbReference>
<accession>A0A1L3JWC2</accession>
<sequence>MSKKKKNKDKLDKTLVEKILDQHKIAYEQHISKISEDHGVAQVGTGKPVLDGHPVYKTLAVNGNKTGPIVGVVPLSGHLDLKKIAKASGNKKCEMIPLKQLEKTTGYVHGANTPIGIYHSKKFPIFLDESVLNEDGIWVSSGEVGRSVMVNPLDLQKLVKATVADLQE</sequence>
<dbReference type="EMBL" id="CP031023">
    <property type="protein sequence ID" value="AZA16254.1"/>
    <property type="molecule type" value="Genomic_DNA"/>
</dbReference>
<dbReference type="InterPro" id="IPR007214">
    <property type="entry name" value="YbaK/aa-tRNA-synth-assoc-dom"/>
</dbReference>
<evidence type="ECO:0000256" key="4">
    <source>
        <dbReference type="PIRNR" id="PIRNR006181"/>
    </source>
</evidence>
<keyword evidence="2 4" id="KW-0648">Protein biosynthesis</keyword>
<organism evidence="6">
    <name type="scientific">Lactobacillus delbrueckii subsp. lactis</name>
    <dbReference type="NCBI Taxonomy" id="29397"/>
    <lineage>
        <taxon>Bacteria</taxon>
        <taxon>Bacillati</taxon>
        <taxon>Bacillota</taxon>
        <taxon>Bacilli</taxon>
        <taxon>Lactobacillales</taxon>
        <taxon>Lactobacillaceae</taxon>
        <taxon>Lactobacillus</taxon>
    </lineage>
</organism>
<dbReference type="InterPro" id="IPR004369">
    <property type="entry name" value="Prolyl-tRNA_editing_YbaK/EbsC"/>
</dbReference>
<dbReference type="EMBL" id="JAJNUY010000034">
    <property type="protein sequence ID" value="MCD5563925.1"/>
    <property type="molecule type" value="Genomic_DNA"/>
</dbReference>
<dbReference type="PIRSF" id="PIRSF006181">
    <property type="entry name" value="EbsC_YbaK"/>
    <property type="match status" value="1"/>
</dbReference>
<evidence type="ECO:0000259" key="5">
    <source>
        <dbReference type="Pfam" id="PF04073"/>
    </source>
</evidence>
<reference evidence="7 8" key="2">
    <citation type="submission" date="2021-12" db="EMBL/GenBank/DDBJ databases">
        <title>Antimicrobial susceptibility of Lactobacillus delbrueckii subsp. lactis obtained from milk products and other habitats.</title>
        <authorList>
            <person name="Shani N."/>
        </authorList>
    </citation>
    <scope>NUCLEOTIDE SEQUENCE [LARGE SCALE GENOMIC DNA]</scope>
    <source>
        <strain evidence="7 8">FAM 21755</strain>
    </source>
</reference>
<comment type="similarity">
    <text evidence="1 4">Belongs to the prolyl-tRNA editing family. YbaK/EbsC subfamily.</text>
</comment>
<proteinExistence type="inferred from homology"/>
<dbReference type="Proteomes" id="UP001200334">
    <property type="component" value="Unassembled WGS sequence"/>
</dbReference>
<evidence type="ECO:0000313" key="7">
    <source>
        <dbReference type="EMBL" id="MCD5563925.1"/>
    </source>
</evidence>
<dbReference type="SUPFAM" id="SSF55826">
    <property type="entry name" value="YbaK/ProRS associated domain"/>
    <property type="match status" value="1"/>
</dbReference>
<evidence type="ECO:0000313" key="8">
    <source>
        <dbReference type="Proteomes" id="UP001200334"/>
    </source>
</evidence>
<evidence type="ECO:0000313" key="6">
    <source>
        <dbReference type="EMBL" id="AZA16254.1"/>
    </source>
</evidence>
<evidence type="ECO:0000256" key="2">
    <source>
        <dbReference type="ARBA" id="ARBA00022917"/>
    </source>
</evidence>
<evidence type="ECO:0000256" key="1">
    <source>
        <dbReference type="ARBA" id="ARBA00009798"/>
    </source>
</evidence>
<name>A0A1L3JWC2_LACDL</name>
<evidence type="ECO:0000256" key="3">
    <source>
        <dbReference type="ARBA" id="ARBA00023239"/>
    </source>
</evidence>
<dbReference type="PANTHER" id="PTHR30411">
    <property type="entry name" value="CYTOPLASMIC PROTEIN"/>
    <property type="match status" value="1"/>
</dbReference>
<gene>
    <name evidence="6" type="ORF">DQL93_06885</name>
    <name evidence="7" type="ORF">LOB85_07390</name>
</gene>
<dbReference type="Pfam" id="PF04073">
    <property type="entry name" value="tRNA_edit"/>
    <property type="match status" value="1"/>
</dbReference>
<dbReference type="EC" id="4.2.-.-" evidence="4"/>
<dbReference type="InterPro" id="IPR036754">
    <property type="entry name" value="YbaK/aa-tRNA-synt-asso_dom_sf"/>
</dbReference>
<dbReference type="GO" id="GO:0016829">
    <property type="term" value="F:lyase activity"/>
    <property type="evidence" value="ECO:0007669"/>
    <property type="project" value="UniProtKB-KW"/>
</dbReference>
<dbReference type="Gene3D" id="3.90.960.10">
    <property type="entry name" value="YbaK/aminoacyl-tRNA synthetase-associated domain"/>
    <property type="match status" value="1"/>
</dbReference>
<keyword evidence="3 4" id="KW-0456">Lyase</keyword>
<dbReference type="GO" id="GO:0002161">
    <property type="term" value="F:aminoacyl-tRNA deacylase activity"/>
    <property type="evidence" value="ECO:0007669"/>
    <property type="project" value="InterPro"/>
</dbReference>